<accession>A0A8K0H6P6</accession>
<proteinExistence type="predicted"/>
<dbReference type="Proteomes" id="UP000796880">
    <property type="component" value="Unassembled WGS sequence"/>
</dbReference>
<dbReference type="OrthoDB" id="1699974at2759"/>
<name>A0A8K0H6P6_9ROSA</name>
<protein>
    <submittedName>
        <fullName evidence="2">Uncharacterized protein</fullName>
    </submittedName>
</protein>
<keyword evidence="1" id="KW-0472">Membrane</keyword>
<keyword evidence="3" id="KW-1185">Reference proteome</keyword>
<evidence type="ECO:0000256" key="1">
    <source>
        <dbReference type="SAM" id="Phobius"/>
    </source>
</evidence>
<gene>
    <name evidence="2" type="ORF">FNV43_RR11714</name>
</gene>
<sequence length="292" mass="33246">MIRQDGHVKKDGLVTIEEQVCIFLQILAHHAKNLQIRRDNKQNYLGALDETYIKVNVPEIDKSRISYSIEEQDIICRIEIWLCTISYQEYFSMKEMSVDPVEDEYNMNLSSEVLAYDEFIGSKCVEIDSDEAWAAYVQDRSMEASLVRSQSKGTVANKNFPLDPKLGLINPKPRDNDCRSSSIKAIGATWRCRELALLRVGVVACCHRHLKQRRHLILILCLIWAVVFVACNAFPSKEGTQEAKKKKKRMKEREKGKEKCLGFLDARAMVGKDLLPLGVVVDVGAAECHRKA</sequence>
<reference evidence="2" key="1">
    <citation type="submission" date="2020-03" db="EMBL/GenBank/DDBJ databases">
        <title>A high-quality chromosome-level genome assembly of a woody plant with both climbing and erect habits, Rhamnella rubrinervis.</title>
        <authorList>
            <person name="Lu Z."/>
            <person name="Yang Y."/>
            <person name="Zhu X."/>
            <person name="Sun Y."/>
        </authorList>
    </citation>
    <scope>NUCLEOTIDE SEQUENCE</scope>
    <source>
        <strain evidence="2">BYM</strain>
        <tissue evidence="2">Leaf</tissue>
    </source>
</reference>
<organism evidence="2 3">
    <name type="scientific">Rhamnella rubrinervis</name>
    <dbReference type="NCBI Taxonomy" id="2594499"/>
    <lineage>
        <taxon>Eukaryota</taxon>
        <taxon>Viridiplantae</taxon>
        <taxon>Streptophyta</taxon>
        <taxon>Embryophyta</taxon>
        <taxon>Tracheophyta</taxon>
        <taxon>Spermatophyta</taxon>
        <taxon>Magnoliopsida</taxon>
        <taxon>eudicotyledons</taxon>
        <taxon>Gunneridae</taxon>
        <taxon>Pentapetalae</taxon>
        <taxon>rosids</taxon>
        <taxon>fabids</taxon>
        <taxon>Rosales</taxon>
        <taxon>Rhamnaceae</taxon>
        <taxon>rhamnoid group</taxon>
        <taxon>Rhamneae</taxon>
        <taxon>Rhamnella</taxon>
    </lineage>
</organism>
<evidence type="ECO:0000313" key="3">
    <source>
        <dbReference type="Proteomes" id="UP000796880"/>
    </source>
</evidence>
<dbReference type="EMBL" id="VOIH02000005">
    <property type="protein sequence ID" value="KAF3446534.1"/>
    <property type="molecule type" value="Genomic_DNA"/>
</dbReference>
<keyword evidence="1" id="KW-1133">Transmembrane helix</keyword>
<evidence type="ECO:0000313" key="2">
    <source>
        <dbReference type="EMBL" id="KAF3446534.1"/>
    </source>
</evidence>
<feature type="transmembrane region" description="Helical" evidence="1">
    <location>
        <begin position="216"/>
        <end position="235"/>
    </location>
</feature>
<dbReference type="AlphaFoldDB" id="A0A8K0H6P6"/>
<comment type="caution">
    <text evidence="2">The sequence shown here is derived from an EMBL/GenBank/DDBJ whole genome shotgun (WGS) entry which is preliminary data.</text>
</comment>
<keyword evidence="1" id="KW-0812">Transmembrane</keyword>